<evidence type="ECO:0000256" key="5">
    <source>
        <dbReference type="SAM" id="MobiDB-lite"/>
    </source>
</evidence>
<keyword evidence="1 4" id="KW-0808">Transferase</keyword>
<feature type="region of interest" description="Disordered" evidence="5">
    <location>
        <begin position="262"/>
        <end position="291"/>
    </location>
</feature>
<keyword evidence="2" id="KW-0325">Glycoprotein</keyword>
<dbReference type="Proteomes" id="UP000001058">
    <property type="component" value="Unassembled WGS sequence"/>
</dbReference>
<dbReference type="OrthoDB" id="524083at2759"/>
<gene>
    <name evidence="7" type="ORF">VOLCADRAFT_97069</name>
</gene>
<comment type="similarity">
    <text evidence="4">Belongs to the sulfotransferase 1 family.</text>
</comment>
<dbReference type="InterPro" id="IPR000863">
    <property type="entry name" value="Sulfotransferase_dom"/>
</dbReference>
<dbReference type="SUPFAM" id="SSF52540">
    <property type="entry name" value="P-loop containing nucleoside triphosphate hydrolases"/>
    <property type="match status" value="1"/>
</dbReference>
<dbReference type="eggNOG" id="ENOG502T1I1">
    <property type="taxonomic scope" value="Eukaryota"/>
</dbReference>
<feature type="binding site" evidence="3">
    <location>
        <position position="103"/>
    </location>
    <ligand>
        <name>3'-phosphoadenylyl sulfate</name>
        <dbReference type="ChEBI" id="CHEBI:58339"/>
    </ligand>
</feature>
<dbReference type="PANTHER" id="PTHR10605:SF56">
    <property type="entry name" value="BIFUNCTIONAL HEPARAN SULFATE N-DEACETYLASE_N-SULFOTRANSFERASE"/>
    <property type="match status" value="1"/>
</dbReference>
<dbReference type="PANTHER" id="PTHR10605">
    <property type="entry name" value="HEPARAN SULFATE SULFOTRANSFERASE"/>
    <property type="match status" value="1"/>
</dbReference>
<dbReference type="GO" id="GO:0008146">
    <property type="term" value="F:sulfotransferase activity"/>
    <property type="evidence" value="ECO:0007669"/>
    <property type="project" value="InterPro"/>
</dbReference>
<reference evidence="7 8" key="1">
    <citation type="journal article" date="2010" name="Science">
        <title>Genomic analysis of organismal complexity in the multicellular green alga Volvox carteri.</title>
        <authorList>
            <person name="Prochnik S.E."/>
            <person name="Umen J."/>
            <person name="Nedelcu A.M."/>
            <person name="Hallmann A."/>
            <person name="Miller S.M."/>
            <person name="Nishii I."/>
            <person name="Ferris P."/>
            <person name="Kuo A."/>
            <person name="Mitros T."/>
            <person name="Fritz-Laylin L.K."/>
            <person name="Hellsten U."/>
            <person name="Chapman J."/>
            <person name="Simakov O."/>
            <person name="Rensing S.A."/>
            <person name="Terry A."/>
            <person name="Pangilinan J."/>
            <person name="Kapitonov V."/>
            <person name="Jurka J."/>
            <person name="Salamov A."/>
            <person name="Shapiro H."/>
            <person name="Schmutz J."/>
            <person name="Grimwood J."/>
            <person name="Lindquist E."/>
            <person name="Lucas S."/>
            <person name="Grigoriev I.V."/>
            <person name="Schmitt R."/>
            <person name="Kirk D."/>
            <person name="Rokhsar D.S."/>
        </authorList>
    </citation>
    <scope>NUCLEOTIDE SEQUENCE [LARGE SCALE GENOMIC DNA]</scope>
    <source>
        <strain evidence="8">f. Nagariensis / Eve</strain>
    </source>
</reference>
<dbReference type="RefSeq" id="XP_002956140.1">
    <property type="nucleotide sequence ID" value="XM_002956094.1"/>
</dbReference>
<dbReference type="EMBL" id="GL378378">
    <property type="protein sequence ID" value="EFJ42880.1"/>
    <property type="molecule type" value="Genomic_DNA"/>
</dbReference>
<dbReference type="KEGG" id="vcn:VOLCADRAFT_97069"/>
<evidence type="ECO:0000313" key="8">
    <source>
        <dbReference type="Proteomes" id="UP000001058"/>
    </source>
</evidence>
<evidence type="ECO:0000256" key="3">
    <source>
        <dbReference type="PIRSR" id="PIRSR637359-2"/>
    </source>
</evidence>
<protein>
    <recommendedName>
        <fullName evidence="4">Sulfotransferase</fullName>
        <ecNumber evidence="4">2.8.2.-</ecNumber>
    </recommendedName>
</protein>
<keyword evidence="8" id="KW-1185">Reference proteome</keyword>
<proteinExistence type="inferred from homology"/>
<name>D8UBT7_VOLCA</name>
<feature type="compositionally biased region" description="Low complexity" evidence="5">
    <location>
        <begin position="262"/>
        <end position="280"/>
    </location>
</feature>
<feature type="binding site" evidence="3">
    <location>
        <position position="95"/>
    </location>
    <ligand>
        <name>3'-phosphoadenylyl sulfate</name>
        <dbReference type="ChEBI" id="CHEBI:58339"/>
    </ligand>
</feature>
<dbReference type="InParanoid" id="D8UBT7"/>
<dbReference type="AlphaFoldDB" id="D8UBT7"/>
<dbReference type="Gene3D" id="3.40.50.300">
    <property type="entry name" value="P-loop containing nucleotide triphosphate hydrolases"/>
    <property type="match status" value="1"/>
</dbReference>
<evidence type="ECO:0000256" key="4">
    <source>
        <dbReference type="RuleBase" id="RU361155"/>
    </source>
</evidence>
<evidence type="ECO:0000259" key="6">
    <source>
        <dbReference type="Pfam" id="PF00685"/>
    </source>
</evidence>
<evidence type="ECO:0000313" key="7">
    <source>
        <dbReference type="EMBL" id="EFJ42880.1"/>
    </source>
</evidence>
<dbReference type="EC" id="2.8.2.-" evidence="4"/>
<evidence type="ECO:0000256" key="1">
    <source>
        <dbReference type="ARBA" id="ARBA00022679"/>
    </source>
</evidence>
<evidence type="ECO:0000256" key="2">
    <source>
        <dbReference type="ARBA" id="ARBA00023180"/>
    </source>
</evidence>
<dbReference type="InterPro" id="IPR027417">
    <property type="entry name" value="P-loop_NTPase"/>
</dbReference>
<organism evidence="8">
    <name type="scientific">Volvox carteri f. nagariensis</name>
    <dbReference type="NCBI Taxonomy" id="3068"/>
    <lineage>
        <taxon>Eukaryota</taxon>
        <taxon>Viridiplantae</taxon>
        <taxon>Chlorophyta</taxon>
        <taxon>core chlorophytes</taxon>
        <taxon>Chlorophyceae</taxon>
        <taxon>CS clade</taxon>
        <taxon>Chlamydomonadales</taxon>
        <taxon>Volvocaceae</taxon>
        <taxon>Volvox</taxon>
    </lineage>
</organism>
<dbReference type="InterPro" id="IPR037359">
    <property type="entry name" value="NST/OST"/>
</dbReference>
<feature type="domain" description="Sulfotransferase" evidence="6">
    <location>
        <begin position="3"/>
        <end position="230"/>
    </location>
</feature>
<dbReference type="GeneID" id="9626583"/>
<accession>D8UBT7</accession>
<sequence>MSGTSTLWNILTSNPAITWVGYGKESFFFSGEIPSTTQCDNLVEEFQRQTAEQRLIRNRTDLIVGDWSATHFSCSCCPLSLKTLNENLKIIVVLRDPVQRAISRFMEQKRNERMPFHNLVVNFTFAEYAEREAAAIEACVARAAPLRQPRSGGAPGQEPPLAGLLVTFSVTGFSSSSSDIVGWSVYDVFLENYLAHFSKEQVRVLYTDDLAAKPLESVRQVEAFLGAPPHTYDPNVVSMVYNSRECYHWRCGRKRGEIQTQSTAEVAASSSSSVSSPSSADGGDGGYRYGPKDGPFAQARSRLVRLYRPHMQRLFAWADKGIIAQPPAAWRSLYA</sequence>
<dbReference type="Pfam" id="PF00685">
    <property type="entry name" value="Sulfotransfer_1"/>
    <property type="match status" value="1"/>
</dbReference>